<keyword evidence="3" id="KW-1185">Reference proteome</keyword>
<dbReference type="InterPro" id="IPR036457">
    <property type="entry name" value="PPM-type-like_dom_sf"/>
</dbReference>
<accession>A6DPS1</accession>
<dbReference type="Gene3D" id="3.60.40.10">
    <property type="entry name" value="PPM-type phosphatase domain"/>
    <property type="match status" value="1"/>
</dbReference>
<dbReference type="PANTHER" id="PTHR35801">
    <property type="entry name" value="PHOSPHOSERINE PHOSPHATASE RSBX"/>
    <property type="match status" value="1"/>
</dbReference>
<evidence type="ECO:0000313" key="2">
    <source>
        <dbReference type="EMBL" id="EDM26366.1"/>
    </source>
</evidence>
<reference evidence="2 3" key="1">
    <citation type="journal article" date="2010" name="J. Bacteriol.">
        <title>Genome sequence of Lentisphaera araneosa HTCC2155T, the type species of the order Lentisphaerales in the phylum Lentisphaerae.</title>
        <authorList>
            <person name="Thrash J.C."/>
            <person name="Cho J.C."/>
            <person name="Vergin K.L."/>
            <person name="Morris R.M."/>
            <person name="Giovannoni S.J."/>
        </authorList>
    </citation>
    <scope>NUCLEOTIDE SEQUENCE [LARGE SCALE GENOMIC DNA]</scope>
    <source>
        <strain evidence="2 3">HTCC2155</strain>
    </source>
</reference>
<dbReference type="RefSeq" id="WP_007279852.1">
    <property type="nucleotide sequence ID" value="NZ_ABCK01000017.1"/>
</dbReference>
<dbReference type="OrthoDB" id="479131at2"/>
<dbReference type="SUPFAM" id="SSF81606">
    <property type="entry name" value="PP2C-like"/>
    <property type="match status" value="1"/>
</dbReference>
<dbReference type="Proteomes" id="UP000004947">
    <property type="component" value="Unassembled WGS sequence"/>
</dbReference>
<name>A6DPS1_9BACT</name>
<protein>
    <submittedName>
        <fullName evidence="2">Indirect negative regulation of sigma B dependant gene expression (Serine phosphatase)</fullName>
    </submittedName>
</protein>
<sequence length="189" mass="21104">MNVAIKVQALLGERHCGDMGLYREFNNGSLLAILVDVTGHGDEAGRLAKKIESRLVFQEDQEVESYLDVVNEICRGEIGCAAGVVKISTDNRFTYAGVGNVLCHIYRNNESKSLVSKDGMLGVRKGSYFKQEYQLEPKNLVLMHTDGLSDFSKKELFFLEHENINSIVHRLVRDCGKMTDDMGCLGIKI</sequence>
<gene>
    <name evidence="2" type="ORF">LNTAR_19882</name>
</gene>
<dbReference type="InterPro" id="IPR039248">
    <property type="entry name" value="Ptase_RsbX"/>
</dbReference>
<dbReference type="STRING" id="313628.LNTAR_19882"/>
<dbReference type="InterPro" id="IPR001932">
    <property type="entry name" value="PPM-type_phosphatase-like_dom"/>
</dbReference>
<evidence type="ECO:0000313" key="3">
    <source>
        <dbReference type="Proteomes" id="UP000004947"/>
    </source>
</evidence>
<organism evidence="2 3">
    <name type="scientific">Lentisphaera araneosa HTCC2155</name>
    <dbReference type="NCBI Taxonomy" id="313628"/>
    <lineage>
        <taxon>Bacteria</taxon>
        <taxon>Pseudomonadati</taxon>
        <taxon>Lentisphaerota</taxon>
        <taxon>Lentisphaeria</taxon>
        <taxon>Lentisphaerales</taxon>
        <taxon>Lentisphaeraceae</taxon>
        <taxon>Lentisphaera</taxon>
    </lineage>
</organism>
<evidence type="ECO:0000259" key="1">
    <source>
        <dbReference type="SMART" id="SM00331"/>
    </source>
</evidence>
<dbReference type="Pfam" id="PF07228">
    <property type="entry name" value="SpoIIE"/>
    <property type="match status" value="1"/>
</dbReference>
<feature type="domain" description="PPM-type phosphatase" evidence="1">
    <location>
        <begin position="14"/>
        <end position="189"/>
    </location>
</feature>
<comment type="caution">
    <text evidence="2">The sequence shown here is derived from an EMBL/GenBank/DDBJ whole genome shotgun (WGS) entry which is preliminary data.</text>
</comment>
<dbReference type="EMBL" id="ABCK01000017">
    <property type="protein sequence ID" value="EDM26366.1"/>
    <property type="molecule type" value="Genomic_DNA"/>
</dbReference>
<dbReference type="PANTHER" id="PTHR35801:SF1">
    <property type="entry name" value="PHOSPHOSERINE PHOSPHATASE RSBX"/>
    <property type="match status" value="1"/>
</dbReference>
<dbReference type="SMART" id="SM00331">
    <property type="entry name" value="PP2C_SIG"/>
    <property type="match status" value="1"/>
</dbReference>
<dbReference type="eggNOG" id="COG2208">
    <property type="taxonomic scope" value="Bacteria"/>
</dbReference>
<dbReference type="AlphaFoldDB" id="A6DPS1"/>
<proteinExistence type="predicted"/>